<comment type="caution">
    <text evidence="2">The sequence shown here is derived from an EMBL/GenBank/DDBJ whole genome shotgun (WGS) entry which is preliminary data.</text>
</comment>
<dbReference type="EMBL" id="BMMX01000019">
    <property type="protein sequence ID" value="GGL01929.1"/>
    <property type="molecule type" value="Genomic_DNA"/>
</dbReference>
<dbReference type="GO" id="GO:0090729">
    <property type="term" value="F:toxin activity"/>
    <property type="evidence" value="ECO:0007669"/>
    <property type="project" value="InterPro"/>
</dbReference>
<keyword evidence="3" id="KW-1185">Reference proteome</keyword>
<reference evidence="2" key="1">
    <citation type="journal article" date="2014" name="Int. J. Syst. Evol. Microbiol.">
        <title>Complete genome sequence of Corynebacterium casei LMG S-19264T (=DSM 44701T), isolated from a smear-ripened cheese.</title>
        <authorList>
            <consortium name="US DOE Joint Genome Institute (JGI-PGF)"/>
            <person name="Walter F."/>
            <person name="Albersmeier A."/>
            <person name="Kalinowski J."/>
            <person name="Ruckert C."/>
        </authorList>
    </citation>
    <scope>NUCLEOTIDE SEQUENCE</scope>
    <source>
        <strain evidence="2">CGMCC 4.7299</strain>
    </source>
</reference>
<protein>
    <recommendedName>
        <fullName evidence="1">Insecticidal crystal toxin domain-containing protein</fullName>
    </recommendedName>
</protein>
<organism evidence="2 3">
    <name type="scientific">Mangrovihabitans endophyticus</name>
    <dbReference type="NCBI Taxonomy" id="1751298"/>
    <lineage>
        <taxon>Bacteria</taxon>
        <taxon>Bacillati</taxon>
        <taxon>Actinomycetota</taxon>
        <taxon>Actinomycetes</taxon>
        <taxon>Micromonosporales</taxon>
        <taxon>Micromonosporaceae</taxon>
        <taxon>Mangrovihabitans</taxon>
    </lineage>
</organism>
<name>A0A8J3FQY8_9ACTN</name>
<evidence type="ECO:0000313" key="2">
    <source>
        <dbReference type="EMBL" id="GGL01929.1"/>
    </source>
</evidence>
<dbReference type="Pfam" id="PF05431">
    <property type="entry name" value="Toxin_10"/>
    <property type="match status" value="1"/>
</dbReference>
<sequence>MMWLPMSSHDERKHHFMITQRYGDLEIGYTKMEVKQNGIGRPELTGDWHFLGDVTVHDVPASGGGLLVRDRSVGRDLLRPPVSFQKVGEFKGSFKYKILGNAAWTVYFRHFVWRPIPPAGYVALGDVTTSAANLYDGDLEPGNPSVSMGVACVKKEHAGRAYVRRAELGLSPTIRIGGGKAWWPITPPLYPFDDTEEHMFLPAGTFSCGPDVQHSPTDVTWVLDLPAVVEKTDYAPELTLESYNPPPAQAIVTDRAVTVPYVMVNDSNRTEEWKVDNSPFYKILRKRQYDLLRHVDFRGGGGGEIEEAITVGVTKERSDEFAVTTGITVGVSTGVEVSAKPLGMGASASVETSVSASLELGYARRYGVSEFDDHTLTVTYEVPADHAGALWTDTHQLVPVRGDGTLVTNENLKLNAGSSSSYVGRLYPSDAADKGVGVFRHVPANQLERFRAGAKELGLDLNQLPTVEELDEAARK</sequence>
<accession>A0A8J3FQY8</accession>
<dbReference type="Proteomes" id="UP000656042">
    <property type="component" value="Unassembled WGS sequence"/>
</dbReference>
<dbReference type="InterPro" id="IPR008872">
    <property type="entry name" value="Toxin_P42"/>
</dbReference>
<evidence type="ECO:0000313" key="3">
    <source>
        <dbReference type="Proteomes" id="UP000656042"/>
    </source>
</evidence>
<dbReference type="AlphaFoldDB" id="A0A8J3FQY8"/>
<proteinExistence type="predicted"/>
<evidence type="ECO:0000259" key="1">
    <source>
        <dbReference type="Pfam" id="PF05431"/>
    </source>
</evidence>
<reference evidence="2" key="2">
    <citation type="submission" date="2020-09" db="EMBL/GenBank/DDBJ databases">
        <authorList>
            <person name="Sun Q."/>
            <person name="Zhou Y."/>
        </authorList>
    </citation>
    <scope>NUCLEOTIDE SEQUENCE</scope>
    <source>
        <strain evidence="2">CGMCC 4.7299</strain>
    </source>
</reference>
<gene>
    <name evidence="2" type="ORF">GCM10012284_40600</name>
</gene>
<feature type="domain" description="Insecticidal crystal toxin" evidence="1">
    <location>
        <begin position="257"/>
        <end position="409"/>
    </location>
</feature>